<dbReference type="AlphaFoldDB" id="A0A931E6X9"/>
<evidence type="ECO:0000313" key="2">
    <source>
        <dbReference type="Proteomes" id="UP000772566"/>
    </source>
</evidence>
<feature type="non-terminal residue" evidence="1">
    <location>
        <position position="160"/>
    </location>
</feature>
<dbReference type="Proteomes" id="UP000772566">
    <property type="component" value="Unassembled WGS sequence"/>
</dbReference>
<evidence type="ECO:0000313" key="1">
    <source>
        <dbReference type="EMBL" id="MBF4809730.1"/>
    </source>
</evidence>
<sequence>MDINQAIEHANAFVIPGLLVDDQSIIGEVNKNCDAIKTLLDAWKEAPLGQEPVEFSVIQQLADRTRSLCDTYGVERLRNHRGVGLSRGLSNDDLATAVAKMQRRRPKAVYKTAGPLLNDLQIAYVEKSVSGTVLGIDIETTSRFPELGYIVNVGFEFWNL</sequence>
<organism evidence="1 2">
    <name type="scientific">Lancefieldella parvula</name>
    <dbReference type="NCBI Taxonomy" id="1382"/>
    <lineage>
        <taxon>Bacteria</taxon>
        <taxon>Bacillati</taxon>
        <taxon>Actinomycetota</taxon>
        <taxon>Coriobacteriia</taxon>
        <taxon>Coriobacteriales</taxon>
        <taxon>Atopobiaceae</taxon>
        <taxon>Lancefieldella</taxon>
    </lineage>
</organism>
<protein>
    <submittedName>
        <fullName evidence="1">3'-5' exonuclease</fullName>
    </submittedName>
</protein>
<dbReference type="EMBL" id="JABZGT010000416">
    <property type="protein sequence ID" value="MBF4809730.1"/>
    <property type="molecule type" value="Genomic_DNA"/>
</dbReference>
<keyword evidence="1" id="KW-0269">Exonuclease</keyword>
<reference evidence="1" key="1">
    <citation type="submission" date="2020-04" db="EMBL/GenBank/DDBJ databases">
        <title>Deep metagenomics examines the oral microbiome during advanced dental caries in children, revealing novel taxa and co-occurrences with host molecules.</title>
        <authorList>
            <person name="Baker J.L."/>
            <person name="Morton J.T."/>
            <person name="Dinis M."/>
            <person name="Alvarez R."/>
            <person name="Tran N.C."/>
            <person name="Knight R."/>
            <person name="Edlund A."/>
        </authorList>
    </citation>
    <scope>NUCLEOTIDE SEQUENCE</scope>
    <source>
        <strain evidence="1">JCVI_22A_bin.2</strain>
    </source>
</reference>
<keyword evidence="1" id="KW-0378">Hydrolase</keyword>
<dbReference type="GO" id="GO:0004527">
    <property type="term" value="F:exonuclease activity"/>
    <property type="evidence" value="ECO:0007669"/>
    <property type="project" value="UniProtKB-KW"/>
</dbReference>
<keyword evidence="1" id="KW-0540">Nuclease</keyword>
<comment type="caution">
    <text evidence="1">The sequence shown here is derived from an EMBL/GenBank/DDBJ whole genome shotgun (WGS) entry which is preliminary data.</text>
</comment>
<gene>
    <name evidence="1" type="ORF">HXK23_05880</name>
</gene>
<name>A0A931E6X9_9ACTN</name>
<proteinExistence type="predicted"/>
<accession>A0A931E6X9</accession>